<dbReference type="EMBL" id="MU842840">
    <property type="protein sequence ID" value="KAK2031457.1"/>
    <property type="molecule type" value="Genomic_DNA"/>
</dbReference>
<protein>
    <submittedName>
        <fullName evidence="2">Uncharacterized protein</fullName>
    </submittedName>
</protein>
<name>A0AAD9HNC1_9PEZI</name>
<dbReference type="AlphaFoldDB" id="A0AAD9HNC1"/>
<evidence type="ECO:0000256" key="1">
    <source>
        <dbReference type="SAM" id="MobiDB-lite"/>
    </source>
</evidence>
<keyword evidence="3" id="KW-1185">Reference proteome</keyword>
<comment type="caution">
    <text evidence="2">The sequence shown here is derived from an EMBL/GenBank/DDBJ whole genome shotgun (WGS) entry which is preliminary data.</text>
</comment>
<dbReference type="Proteomes" id="UP001232148">
    <property type="component" value="Unassembled WGS sequence"/>
</dbReference>
<organism evidence="2 3">
    <name type="scientific">Colletotrichum zoysiae</name>
    <dbReference type="NCBI Taxonomy" id="1216348"/>
    <lineage>
        <taxon>Eukaryota</taxon>
        <taxon>Fungi</taxon>
        <taxon>Dikarya</taxon>
        <taxon>Ascomycota</taxon>
        <taxon>Pezizomycotina</taxon>
        <taxon>Sordariomycetes</taxon>
        <taxon>Hypocreomycetidae</taxon>
        <taxon>Glomerellales</taxon>
        <taxon>Glomerellaceae</taxon>
        <taxon>Colletotrichum</taxon>
        <taxon>Colletotrichum graminicola species complex</taxon>
    </lineage>
</organism>
<accession>A0AAD9HNC1</accession>
<sequence>MRVHLPCPLRPSVGGVKPFKYRIILGSMTSNHHRLPRLLGTARTGSLDLILCRRFLAEPTCSIVYSRRSKSLQPPLLRPRPGTESESLNLRQRGRETWSWSQDPVESRSLFSRLVPFRRDHPYPGATA</sequence>
<gene>
    <name evidence="2" type="ORF">LX32DRAFT_274806</name>
</gene>
<feature type="region of interest" description="Disordered" evidence="1">
    <location>
        <begin position="69"/>
        <end position="107"/>
    </location>
</feature>
<reference evidence="2" key="1">
    <citation type="submission" date="2021-06" db="EMBL/GenBank/DDBJ databases">
        <title>Comparative genomics, transcriptomics and evolutionary studies reveal genomic signatures of adaptation to plant cell wall in hemibiotrophic fungi.</title>
        <authorList>
            <consortium name="DOE Joint Genome Institute"/>
            <person name="Baroncelli R."/>
            <person name="Diaz J.F."/>
            <person name="Benocci T."/>
            <person name="Peng M."/>
            <person name="Battaglia E."/>
            <person name="Haridas S."/>
            <person name="Andreopoulos W."/>
            <person name="Labutti K."/>
            <person name="Pangilinan J."/>
            <person name="Floch G.L."/>
            <person name="Makela M.R."/>
            <person name="Henrissat B."/>
            <person name="Grigoriev I.V."/>
            <person name="Crouch J.A."/>
            <person name="De Vries R.P."/>
            <person name="Sukno S.A."/>
            <person name="Thon M.R."/>
        </authorList>
    </citation>
    <scope>NUCLEOTIDE SEQUENCE</scope>
    <source>
        <strain evidence="2">MAFF235873</strain>
    </source>
</reference>
<evidence type="ECO:0000313" key="3">
    <source>
        <dbReference type="Proteomes" id="UP001232148"/>
    </source>
</evidence>
<proteinExistence type="predicted"/>
<evidence type="ECO:0000313" key="2">
    <source>
        <dbReference type="EMBL" id="KAK2031457.1"/>
    </source>
</evidence>